<evidence type="ECO:0000313" key="8">
    <source>
        <dbReference type="Proteomes" id="UP000322822"/>
    </source>
</evidence>
<dbReference type="Pfam" id="PF00389">
    <property type="entry name" value="2-Hacid_dh"/>
    <property type="match status" value="1"/>
</dbReference>
<feature type="domain" description="D-isomer specific 2-hydroxyacid dehydrogenase catalytic" evidence="5">
    <location>
        <begin position="20"/>
        <end position="330"/>
    </location>
</feature>
<keyword evidence="3" id="KW-0520">NAD</keyword>
<dbReference type="PANTHER" id="PTHR10996">
    <property type="entry name" value="2-HYDROXYACID DEHYDROGENASE-RELATED"/>
    <property type="match status" value="1"/>
</dbReference>
<dbReference type="PROSITE" id="PS00065">
    <property type="entry name" value="D_2_HYDROXYACID_DH_1"/>
    <property type="match status" value="1"/>
</dbReference>
<accession>A0A5P2H9E8</accession>
<dbReference type="GO" id="GO:0030267">
    <property type="term" value="F:glyoxylate reductase (NADPH) activity"/>
    <property type="evidence" value="ECO:0007669"/>
    <property type="project" value="TreeGrafter"/>
</dbReference>
<comment type="similarity">
    <text evidence="1 4">Belongs to the D-isomer specific 2-hydroxyacid dehydrogenase family.</text>
</comment>
<evidence type="ECO:0000259" key="5">
    <source>
        <dbReference type="Pfam" id="PF00389"/>
    </source>
</evidence>
<dbReference type="GO" id="GO:0016618">
    <property type="term" value="F:hydroxypyruvate reductase [NAD(P)H] activity"/>
    <property type="evidence" value="ECO:0007669"/>
    <property type="project" value="TreeGrafter"/>
</dbReference>
<evidence type="ECO:0000313" key="7">
    <source>
        <dbReference type="EMBL" id="QET04827.1"/>
    </source>
</evidence>
<dbReference type="OrthoDB" id="9805416at2"/>
<evidence type="ECO:0000256" key="4">
    <source>
        <dbReference type="RuleBase" id="RU003719"/>
    </source>
</evidence>
<dbReference type="Gene3D" id="3.40.50.720">
    <property type="entry name" value="NAD(P)-binding Rossmann-like Domain"/>
    <property type="match status" value="2"/>
</dbReference>
<evidence type="ECO:0000259" key="6">
    <source>
        <dbReference type="Pfam" id="PF02826"/>
    </source>
</evidence>
<dbReference type="PANTHER" id="PTHR10996:SF283">
    <property type="entry name" value="GLYOXYLATE_HYDROXYPYRUVATE REDUCTASE B"/>
    <property type="match status" value="1"/>
</dbReference>
<dbReference type="InterPro" id="IPR036291">
    <property type="entry name" value="NAD(P)-bd_dom_sf"/>
</dbReference>
<gene>
    <name evidence="7" type="ORF">FOB72_22370</name>
</gene>
<dbReference type="GO" id="GO:0005829">
    <property type="term" value="C:cytosol"/>
    <property type="evidence" value="ECO:0007669"/>
    <property type="project" value="TreeGrafter"/>
</dbReference>
<dbReference type="InterPro" id="IPR050223">
    <property type="entry name" value="D-isomer_2-hydroxyacid_DH"/>
</dbReference>
<dbReference type="FunFam" id="3.40.50.720:FF:000203">
    <property type="entry name" value="D-3-phosphoglycerate dehydrogenase (SerA)"/>
    <property type="match status" value="1"/>
</dbReference>
<dbReference type="InterPro" id="IPR006139">
    <property type="entry name" value="D-isomer_2_OHA_DH_cat_dom"/>
</dbReference>
<dbReference type="Pfam" id="PF02826">
    <property type="entry name" value="2-Hacid_dh_C"/>
    <property type="match status" value="1"/>
</dbReference>
<name>A0A5P2H9E8_9BURK</name>
<reference evidence="7 8" key="1">
    <citation type="submission" date="2019-09" db="EMBL/GenBank/DDBJ databases">
        <title>FDA dAtabase for Regulatory Grade micrObial Sequences (FDA-ARGOS): Supporting development and validation of Infectious Disease Dx tests.</title>
        <authorList>
            <person name="Sciortino C."/>
            <person name="Tallon L."/>
            <person name="Sadzewicz L."/>
            <person name="Vavikolanu K."/>
            <person name="Mehta A."/>
            <person name="Aluvathingal J."/>
            <person name="Nadendla S."/>
            <person name="Nandy P."/>
            <person name="Geyer C."/>
            <person name="Yan Y."/>
            <person name="Sichtig H."/>
        </authorList>
    </citation>
    <scope>NUCLEOTIDE SEQUENCE [LARGE SCALE GENOMIC DNA]</scope>
    <source>
        <strain evidence="7 8">FDAARGOS_664</strain>
    </source>
</reference>
<organism evidence="7 8">
    <name type="scientific">Cupriavidus pauculus</name>
    <dbReference type="NCBI Taxonomy" id="82633"/>
    <lineage>
        <taxon>Bacteria</taxon>
        <taxon>Pseudomonadati</taxon>
        <taxon>Pseudomonadota</taxon>
        <taxon>Betaproteobacteria</taxon>
        <taxon>Burkholderiales</taxon>
        <taxon>Burkholderiaceae</taxon>
        <taxon>Cupriavidus</taxon>
    </lineage>
</organism>
<dbReference type="InterPro" id="IPR006140">
    <property type="entry name" value="D-isomer_DH_NAD-bd"/>
</dbReference>
<dbReference type="SUPFAM" id="SSF52283">
    <property type="entry name" value="Formate/glycerate dehydrogenase catalytic domain-like"/>
    <property type="match status" value="1"/>
</dbReference>
<dbReference type="CDD" id="cd05301">
    <property type="entry name" value="GDH"/>
    <property type="match status" value="1"/>
</dbReference>
<evidence type="ECO:0000256" key="3">
    <source>
        <dbReference type="ARBA" id="ARBA00023027"/>
    </source>
</evidence>
<dbReference type="InterPro" id="IPR029752">
    <property type="entry name" value="D-isomer_DH_CS1"/>
</dbReference>
<dbReference type="AlphaFoldDB" id="A0A5P2H9E8"/>
<dbReference type="Proteomes" id="UP000322822">
    <property type="component" value="Chromosome 2"/>
</dbReference>
<keyword evidence="2 4" id="KW-0560">Oxidoreductase</keyword>
<dbReference type="EMBL" id="CP044067">
    <property type="protein sequence ID" value="QET04827.1"/>
    <property type="molecule type" value="Genomic_DNA"/>
</dbReference>
<dbReference type="SUPFAM" id="SSF51735">
    <property type="entry name" value="NAD(P)-binding Rossmann-fold domains"/>
    <property type="match status" value="1"/>
</dbReference>
<dbReference type="GO" id="GO:0051287">
    <property type="term" value="F:NAD binding"/>
    <property type="evidence" value="ECO:0007669"/>
    <property type="project" value="InterPro"/>
</dbReference>
<evidence type="ECO:0000256" key="1">
    <source>
        <dbReference type="ARBA" id="ARBA00005854"/>
    </source>
</evidence>
<proteinExistence type="inferred from homology"/>
<protein>
    <submittedName>
        <fullName evidence="7">D-glycerate dehydrogenase</fullName>
    </submittedName>
</protein>
<evidence type="ECO:0000256" key="2">
    <source>
        <dbReference type="ARBA" id="ARBA00023002"/>
    </source>
</evidence>
<feature type="domain" description="D-isomer specific 2-hydroxyacid dehydrogenase NAD-binding" evidence="6">
    <location>
        <begin position="122"/>
        <end position="299"/>
    </location>
</feature>
<sequence>MRSESHTGSQAGQLERAYVCRRMPPEVEAALQARFDVALNESDALLPPATIAERARGASVLFVTATERVDGQLLRQLSPALKTVATLSVGHDHIDLATARELGIDVLHTPDVLSDACAEIAMMLLLNAARRGFEADRMVRSAQWPGWAPTQLLGKGLVGKRLGIFGMGRIGRAIAARARAFGMQIHYHNRSRLSPDMEDGATFQPTLEALCRHSDMLMVAAPGSPQLKGALDAAHLAALPRGAVVANISRGDIVDDDALIDALTSGHVFAAGLDVFANEPHIDARYRELDNVFLSPHIGSATEETRNAMGWLLIDGLAALRRGERPANLIS</sequence>